<evidence type="ECO:0000259" key="6">
    <source>
        <dbReference type="PROSITE" id="PS50111"/>
    </source>
</evidence>
<accession>A0A844VZQ4</accession>
<dbReference type="PANTHER" id="PTHR43531:SF11">
    <property type="entry name" value="METHYL-ACCEPTING CHEMOTAXIS PROTEIN 3"/>
    <property type="match status" value="1"/>
</dbReference>
<dbReference type="Pfam" id="PF00015">
    <property type="entry name" value="MCPsignal"/>
    <property type="match status" value="1"/>
</dbReference>
<dbReference type="Gene3D" id="3.30.450.20">
    <property type="entry name" value="PAS domain"/>
    <property type="match status" value="1"/>
</dbReference>
<name>A0A844VZQ4_9RHOB</name>
<dbReference type="InterPro" id="IPR013656">
    <property type="entry name" value="PAS_4"/>
</dbReference>
<feature type="region of interest" description="Disordered" evidence="4">
    <location>
        <begin position="899"/>
        <end position="925"/>
    </location>
</feature>
<evidence type="ECO:0000313" key="8">
    <source>
        <dbReference type="EMBL" id="MWB77286.1"/>
    </source>
</evidence>
<dbReference type="Gene3D" id="6.10.340.10">
    <property type="match status" value="1"/>
</dbReference>
<gene>
    <name evidence="8" type="ORF">GLS40_04545</name>
</gene>
<organism evidence="8 9">
    <name type="scientific">Pseudooceanicola pacificus</name>
    <dbReference type="NCBI Taxonomy" id="2676438"/>
    <lineage>
        <taxon>Bacteria</taxon>
        <taxon>Pseudomonadati</taxon>
        <taxon>Pseudomonadota</taxon>
        <taxon>Alphaproteobacteria</taxon>
        <taxon>Rhodobacterales</taxon>
        <taxon>Paracoccaceae</taxon>
        <taxon>Pseudooceanicola</taxon>
    </lineage>
</organism>
<dbReference type="Gene3D" id="1.10.287.950">
    <property type="entry name" value="Methyl-accepting chemotaxis protein"/>
    <property type="match status" value="1"/>
</dbReference>
<dbReference type="InterPro" id="IPR004089">
    <property type="entry name" value="MCPsignal_dom"/>
</dbReference>
<protein>
    <submittedName>
        <fullName evidence="8">PAS domain-containing protein</fullName>
    </submittedName>
</protein>
<proteinExistence type="inferred from homology"/>
<dbReference type="AlphaFoldDB" id="A0A844VZQ4"/>
<dbReference type="PROSITE" id="PS50111">
    <property type="entry name" value="CHEMOTAXIS_TRANSDUC_2"/>
    <property type="match status" value="1"/>
</dbReference>
<feature type="transmembrane region" description="Helical" evidence="5">
    <location>
        <begin position="34"/>
        <end position="53"/>
    </location>
</feature>
<sequence length="943" mass="99832">MVGRSRLSGRRLICLGTLLMLRNVTIAFKLPLALFSGLALAVAGTGFLVWPAVRAVLHEDVVVALASTHKAQVAAAEARAELFLSEVTRIARSPALTMTLSHATGPGAVPPDMLAGAREMPREIPAATWGFDGTLQLYSLGGKAISSQGEEVSDAVEARMQALATDVVAPVAVVWNGDPAHLAVAAPVPDGPGAAAVLVGVIGMDQLFGDVLEGAVLDIATGAPDPALQTGDAGTQSTAFAFGDSTLVLTSRLASAHESEERRFLAARATLAGLVSVVVVTVLGLVLSARFASTVNRLVAMAESIRDGTLDDDEALPPRRDGLGRISLALVQLRQTLRDAHETVRVATFKSGAVEATSAALMMTDTDFRILHMNQAIADLLRRRQKDFESVIGHFDPENLIGKSMDVFHRQPERIRALVADPSSLPFRTDIPLGEARLAITVNPIAGADGHREGMVIEWSDVTEERRTGAILDAIETGQLKAEFDLDGQLVSSNALFRQVVAGEAGTIRIANMVTMTDGENGGRVVEHLQKGETRSGLIRLKSPQSEVTASVQGGFYPIRDRSRKVSGILMLGSDMTEVQATLDAAEATHRNLVQAQDTVVEALRVGLRHLSDGELSLRLDQRFDDRYEELRRDFNAALESLDATLSDFARETGGMQHETSEICRAAQEMAVRTERQAITLQETATGLDELTANVANTAEAAGQADGIVSQTRSRAEKSGMVVDEAEAAMAAIAASSREVVKVISVIDDIAFQTNLLALNAGVEAARAGEAGRGFAVVATEVRALAQRCANAAAEINALILASDQHVSRGVGLVSQAGEALKEIFDSISIISTHIADIARAAREQSDGLGQMNASVNEIEHATQQNAAMFEETNSASQELSNRAQMLSVAVGRFSVSADEPVSETAPSPVAQKVAGRRSGSGTKGALALAPHAAQEIDNWEEF</sequence>
<keyword evidence="1" id="KW-0145">Chemotaxis</keyword>
<keyword evidence="5" id="KW-0472">Membrane</keyword>
<feature type="transmembrane region" description="Helical" evidence="5">
    <location>
        <begin position="265"/>
        <end position="287"/>
    </location>
</feature>
<dbReference type="InterPro" id="IPR035965">
    <property type="entry name" value="PAS-like_dom_sf"/>
</dbReference>
<dbReference type="Proteomes" id="UP000443843">
    <property type="component" value="Unassembled WGS sequence"/>
</dbReference>
<dbReference type="EMBL" id="WNXQ01000002">
    <property type="protein sequence ID" value="MWB77286.1"/>
    <property type="molecule type" value="Genomic_DNA"/>
</dbReference>
<feature type="domain" description="Methyl-accepting transducer" evidence="6">
    <location>
        <begin position="652"/>
        <end position="881"/>
    </location>
</feature>
<keyword evidence="5" id="KW-0812">Transmembrane</keyword>
<dbReference type="SUPFAM" id="SSF58104">
    <property type="entry name" value="Methyl-accepting chemotaxis protein (MCP) signaling domain"/>
    <property type="match status" value="1"/>
</dbReference>
<keyword evidence="9" id="KW-1185">Reference proteome</keyword>
<evidence type="ECO:0000256" key="5">
    <source>
        <dbReference type="SAM" id="Phobius"/>
    </source>
</evidence>
<dbReference type="SMART" id="SM00283">
    <property type="entry name" value="MA"/>
    <property type="match status" value="1"/>
</dbReference>
<dbReference type="CDD" id="cd00130">
    <property type="entry name" value="PAS"/>
    <property type="match status" value="1"/>
</dbReference>
<dbReference type="GO" id="GO:0006935">
    <property type="term" value="P:chemotaxis"/>
    <property type="evidence" value="ECO:0007669"/>
    <property type="project" value="UniProtKB-KW"/>
</dbReference>
<evidence type="ECO:0000256" key="2">
    <source>
        <dbReference type="ARBA" id="ARBA00029447"/>
    </source>
</evidence>
<evidence type="ECO:0000256" key="1">
    <source>
        <dbReference type="ARBA" id="ARBA00022500"/>
    </source>
</evidence>
<dbReference type="InterPro" id="IPR003660">
    <property type="entry name" value="HAMP_dom"/>
</dbReference>
<keyword evidence="3" id="KW-0807">Transducer</keyword>
<dbReference type="SMART" id="SM00304">
    <property type="entry name" value="HAMP"/>
    <property type="match status" value="2"/>
</dbReference>
<dbReference type="InterPro" id="IPR051310">
    <property type="entry name" value="MCP_chemotaxis"/>
</dbReference>
<evidence type="ECO:0000256" key="3">
    <source>
        <dbReference type="PROSITE-ProRule" id="PRU00284"/>
    </source>
</evidence>
<reference evidence="8 9" key="1">
    <citation type="submission" date="2019-11" db="EMBL/GenBank/DDBJ databases">
        <title>Pseudooceanicola pacifica sp. nov., isolated from deep-sea sediment of the Pacific Ocean.</title>
        <authorList>
            <person name="Lyu L."/>
        </authorList>
    </citation>
    <scope>NUCLEOTIDE SEQUENCE [LARGE SCALE GENOMIC DNA]</scope>
    <source>
        <strain evidence="8 9">216_PA32_1</strain>
    </source>
</reference>
<dbReference type="Pfam" id="PF08448">
    <property type="entry name" value="PAS_4"/>
    <property type="match status" value="1"/>
</dbReference>
<evidence type="ECO:0000313" key="9">
    <source>
        <dbReference type="Proteomes" id="UP000443843"/>
    </source>
</evidence>
<evidence type="ECO:0000256" key="4">
    <source>
        <dbReference type="SAM" id="MobiDB-lite"/>
    </source>
</evidence>
<dbReference type="GO" id="GO:0016020">
    <property type="term" value="C:membrane"/>
    <property type="evidence" value="ECO:0007669"/>
    <property type="project" value="InterPro"/>
</dbReference>
<dbReference type="PANTHER" id="PTHR43531">
    <property type="entry name" value="PROTEIN ICFG"/>
    <property type="match status" value="1"/>
</dbReference>
<comment type="similarity">
    <text evidence="2">Belongs to the methyl-accepting chemotaxis (MCP) protein family.</text>
</comment>
<dbReference type="CDD" id="cd11386">
    <property type="entry name" value="MCP_signal"/>
    <property type="match status" value="1"/>
</dbReference>
<dbReference type="InterPro" id="IPR000014">
    <property type="entry name" value="PAS"/>
</dbReference>
<keyword evidence="5" id="KW-1133">Transmembrane helix</keyword>
<dbReference type="GO" id="GO:0007165">
    <property type="term" value="P:signal transduction"/>
    <property type="evidence" value="ECO:0007669"/>
    <property type="project" value="UniProtKB-KW"/>
</dbReference>
<comment type="caution">
    <text evidence="8">The sequence shown here is derived from an EMBL/GenBank/DDBJ whole genome shotgun (WGS) entry which is preliminary data.</text>
</comment>
<dbReference type="SUPFAM" id="SSF55785">
    <property type="entry name" value="PYP-like sensor domain (PAS domain)"/>
    <property type="match status" value="1"/>
</dbReference>
<evidence type="ECO:0000259" key="7">
    <source>
        <dbReference type="PROSITE" id="PS50885"/>
    </source>
</evidence>
<dbReference type="PROSITE" id="PS50885">
    <property type="entry name" value="HAMP"/>
    <property type="match status" value="1"/>
</dbReference>
<feature type="transmembrane region" description="Helical" evidence="5">
    <location>
        <begin position="12"/>
        <end position="28"/>
    </location>
</feature>
<feature type="domain" description="HAMP" evidence="7">
    <location>
        <begin position="595"/>
        <end position="647"/>
    </location>
</feature>